<dbReference type="Gene3D" id="2.40.10.10">
    <property type="entry name" value="Trypsin-like serine proteases"/>
    <property type="match status" value="1"/>
</dbReference>
<dbReference type="OMA" id="YKSGPAW"/>
<dbReference type="VEuPathDB" id="FungiDB:SCHCODRAFT_02619543"/>
<gene>
    <name evidence="2" type="ORF">SCHCODRAFT_67538</name>
</gene>
<keyword evidence="3" id="KW-1185">Reference proteome</keyword>
<keyword evidence="1" id="KW-0175">Coiled coil</keyword>
<dbReference type="HOGENOM" id="CLU_024804_1_0_1"/>
<accession>D8Q1M2</accession>
<dbReference type="Proteomes" id="UP000007431">
    <property type="component" value="Unassembled WGS sequence"/>
</dbReference>
<evidence type="ECO:0000256" key="1">
    <source>
        <dbReference type="SAM" id="Coils"/>
    </source>
</evidence>
<sequence length="376" mass="41777">MMYHIFDDNLILRKAFTATLGIPIAPLGDPQREGTGALYYRIGAGDCERIVLLTCAHVVCLDGCAGQAGCSARQEVIAPGEQAFKDGLEHLQYLITDSTRRIQNAEANLHELGEHVEGEPSNTTQVREVMRGAIEWTTAWREEANTLRDTYETTRSQPEERVIGSVLHVEKDDAPAEAYGYPRDFALVEMYKEKMDWSTFHGNKVFIGDNLSSHQFRRALFPQEYARCQYPADGLLQARGIVTDDEFRNPQGVDKYKKKCLLVVKTGALTGTTVGCVNGLESFTRIYDDHGAHHTSTQFAILCLEKTITDFSCFAEQGDSGSIVLTGDGRIVGLLTGGAGLPESPYNAVSYITPYWWVEQQIKAKFPDCSLYDGPR</sequence>
<dbReference type="eggNOG" id="ENOG502SKD3">
    <property type="taxonomic scope" value="Eukaryota"/>
</dbReference>
<dbReference type="InterPro" id="IPR043504">
    <property type="entry name" value="Peptidase_S1_PA_chymotrypsin"/>
</dbReference>
<feature type="coiled-coil region" evidence="1">
    <location>
        <begin position="88"/>
        <end position="115"/>
    </location>
</feature>
<evidence type="ECO:0000313" key="3">
    <source>
        <dbReference type="Proteomes" id="UP000007431"/>
    </source>
</evidence>
<protein>
    <recommendedName>
        <fullName evidence="4">Peptidase S1 domain-containing protein</fullName>
    </recommendedName>
</protein>
<dbReference type="GeneID" id="9590985"/>
<reference evidence="2 3" key="1">
    <citation type="journal article" date="2010" name="Nat. Biotechnol.">
        <title>Genome sequence of the model mushroom Schizophyllum commune.</title>
        <authorList>
            <person name="Ohm R.A."/>
            <person name="de Jong J.F."/>
            <person name="Lugones L.G."/>
            <person name="Aerts A."/>
            <person name="Kothe E."/>
            <person name="Stajich J.E."/>
            <person name="de Vries R.P."/>
            <person name="Record E."/>
            <person name="Levasseur A."/>
            <person name="Baker S.E."/>
            <person name="Bartholomew K.A."/>
            <person name="Coutinho P.M."/>
            <person name="Erdmann S."/>
            <person name="Fowler T.J."/>
            <person name="Gathman A.C."/>
            <person name="Lombard V."/>
            <person name="Henrissat B."/>
            <person name="Knabe N."/>
            <person name="Kuees U."/>
            <person name="Lilly W.W."/>
            <person name="Lindquist E."/>
            <person name="Lucas S."/>
            <person name="Magnuson J.K."/>
            <person name="Piumi F."/>
            <person name="Raudaskoski M."/>
            <person name="Salamov A."/>
            <person name="Schmutz J."/>
            <person name="Schwarze F.W.M.R."/>
            <person name="vanKuyk P.A."/>
            <person name="Horton J.S."/>
            <person name="Grigoriev I.V."/>
            <person name="Woesten H.A.B."/>
        </authorList>
    </citation>
    <scope>NUCLEOTIDE SEQUENCE [LARGE SCALE GENOMIC DNA]</scope>
    <source>
        <strain evidence="3">H4-8 / FGSC 9210</strain>
    </source>
</reference>
<dbReference type="SUPFAM" id="SSF50494">
    <property type="entry name" value="Trypsin-like serine proteases"/>
    <property type="match status" value="1"/>
</dbReference>
<dbReference type="OrthoDB" id="5424209at2759"/>
<dbReference type="RefSeq" id="XP_003033435.1">
    <property type="nucleotide sequence ID" value="XM_003033389.1"/>
</dbReference>
<proteinExistence type="predicted"/>
<dbReference type="InterPro" id="IPR009003">
    <property type="entry name" value="Peptidase_S1_PA"/>
</dbReference>
<dbReference type="EMBL" id="GL377305">
    <property type="protein sequence ID" value="EFI98532.1"/>
    <property type="molecule type" value="Genomic_DNA"/>
</dbReference>
<organism evidence="3">
    <name type="scientific">Schizophyllum commune (strain H4-8 / FGSC 9210)</name>
    <name type="common">Split gill fungus</name>
    <dbReference type="NCBI Taxonomy" id="578458"/>
    <lineage>
        <taxon>Eukaryota</taxon>
        <taxon>Fungi</taxon>
        <taxon>Dikarya</taxon>
        <taxon>Basidiomycota</taxon>
        <taxon>Agaricomycotina</taxon>
        <taxon>Agaricomycetes</taxon>
        <taxon>Agaricomycetidae</taxon>
        <taxon>Agaricales</taxon>
        <taxon>Schizophyllaceae</taxon>
        <taxon>Schizophyllum</taxon>
    </lineage>
</organism>
<evidence type="ECO:0000313" key="2">
    <source>
        <dbReference type="EMBL" id="EFI98532.1"/>
    </source>
</evidence>
<evidence type="ECO:0008006" key="4">
    <source>
        <dbReference type="Google" id="ProtNLM"/>
    </source>
</evidence>
<dbReference type="KEGG" id="scm:SCHCO_02619543"/>
<dbReference type="InParanoid" id="D8Q1M2"/>
<dbReference type="AlphaFoldDB" id="D8Q1M2"/>
<name>D8Q1M2_SCHCM</name>